<comment type="caution">
    <text evidence="3">The sequence shown here is derived from an EMBL/GenBank/DDBJ whole genome shotgun (WGS) entry which is preliminary data.</text>
</comment>
<feature type="transmembrane region" description="Helical" evidence="2">
    <location>
        <begin position="371"/>
        <end position="391"/>
    </location>
</feature>
<feature type="transmembrane region" description="Helical" evidence="2">
    <location>
        <begin position="317"/>
        <end position="337"/>
    </location>
</feature>
<evidence type="ECO:0000256" key="2">
    <source>
        <dbReference type="SAM" id="Phobius"/>
    </source>
</evidence>
<accession>A0A7I8VEC9</accession>
<feature type="compositionally biased region" description="Basic and acidic residues" evidence="1">
    <location>
        <begin position="46"/>
        <end position="58"/>
    </location>
</feature>
<keyword evidence="2" id="KW-0472">Membrane</keyword>
<evidence type="ECO:0000313" key="3">
    <source>
        <dbReference type="EMBL" id="CAD5113742.1"/>
    </source>
</evidence>
<name>A0A7I8VEC9_9ANNE</name>
<feature type="transmembrane region" description="Helical" evidence="2">
    <location>
        <begin position="346"/>
        <end position="365"/>
    </location>
</feature>
<dbReference type="AlphaFoldDB" id="A0A7I8VEC9"/>
<sequence length="431" mass="50632">MEKLRRRHFPDSEVESGFPEDVQDFINQAYIHNETSYPQESHPYVRKSDYERESRSDDNISIDYTYETSPYTSCIHYTSYDDIDDDIVVDEQFSERHSFLSAPIDHTRELSPEIRNKYRQYEELKIELPPKVLARHKPNTKEGWEIPQRRLERLRAEKYETNFRKSLRRAIYGAITTRLTLRTSQILKNKENRKQARNGGQVDLDNPSEDDLQYYGSLKSGLIITTVVFLPLGSIIVFTAVNSYWVLTVLIHLNQQTAEDASFRENLDKKLKDYGDVVNDALKFSMENATKTREKSEEFAKVGIFHKIFYSFNDVRIMGLVLIWEVFALLPVIVYAIDKSDERTKIFFYIYIFLILLANYHLMMVALITDILILGTILSFIIYPIGTLICFKLRFRSYGMTVDSNDEQSTLIHELRNNEDLVAIRMRKRID</sequence>
<evidence type="ECO:0000256" key="1">
    <source>
        <dbReference type="SAM" id="MobiDB-lite"/>
    </source>
</evidence>
<feature type="region of interest" description="Disordered" evidence="1">
    <location>
        <begin position="36"/>
        <end position="58"/>
    </location>
</feature>
<dbReference type="EMBL" id="CAJFCJ010000004">
    <property type="protein sequence ID" value="CAD5113742.1"/>
    <property type="molecule type" value="Genomic_DNA"/>
</dbReference>
<evidence type="ECO:0000313" key="4">
    <source>
        <dbReference type="Proteomes" id="UP000549394"/>
    </source>
</evidence>
<feature type="region of interest" description="Disordered" evidence="1">
    <location>
        <begin position="1"/>
        <end position="20"/>
    </location>
</feature>
<proteinExistence type="predicted"/>
<organism evidence="3 4">
    <name type="scientific">Dimorphilus gyrociliatus</name>
    <dbReference type="NCBI Taxonomy" id="2664684"/>
    <lineage>
        <taxon>Eukaryota</taxon>
        <taxon>Metazoa</taxon>
        <taxon>Spiralia</taxon>
        <taxon>Lophotrochozoa</taxon>
        <taxon>Annelida</taxon>
        <taxon>Polychaeta</taxon>
        <taxon>Polychaeta incertae sedis</taxon>
        <taxon>Dinophilidae</taxon>
        <taxon>Dimorphilus</taxon>
    </lineage>
</organism>
<gene>
    <name evidence="3" type="ORF">DGYR_LOCUS2684</name>
</gene>
<feature type="transmembrane region" description="Helical" evidence="2">
    <location>
        <begin position="222"/>
        <end position="245"/>
    </location>
</feature>
<keyword evidence="4" id="KW-1185">Reference proteome</keyword>
<protein>
    <submittedName>
        <fullName evidence="3">DgyrCDS2908</fullName>
    </submittedName>
</protein>
<dbReference type="Proteomes" id="UP000549394">
    <property type="component" value="Unassembled WGS sequence"/>
</dbReference>
<reference evidence="3 4" key="1">
    <citation type="submission" date="2020-08" db="EMBL/GenBank/DDBJ databases">
        <authorList>
            <person name="Hejnol A."/>
        </authorList>
    </citation>
    <scope>NUCLEOTIDE SEQUENCE [LARGE SCALE GENOMIC DNA]</scope>
</reference>
<keyword evidence="2" id="KW-0812">Transmembrane</keyword>
<keyword evidence="2" id="KW-1133">Transmembrane helix</keyword>